<dbReference type="GO" id="GO:0030145">
    <property type="term" value="F:manganese ion binding"/>
    <property type="evidence" value="ECO:0007669"/>
    <property type="project" value="InterPro"/>
</dbReference>
<evidence type="ECO:0000259" key="10">
    <source>
        <dbReference type="SMART" id="SM01011"/>
    </source>
</evidence>
<keyword evidence="11" id="KW-0031">Aminopeptidase</keyword>
<evidence type="ECO:0000256" key="2">
    <source>
        <dbReference type="ARBA" id="ARBA00001936"/>
    </source>
</evidence>
<dbReference type="InterPro" id="IPR000994">
    <property type="entry name" value="Pept_M24"/>
</dbReference>
<dbReference type="InterPro" id="IPR029149">
    <property type="entry name" value="Creatin/AminoP/Spt16_N"/>
</dbReference>
<dbReference type="Pfam" id="PF05195">
    <property type="entry name" value="AMP_N"/>
    <property type="match status" value="1"/>
</dbReference>
<evidence type="ECO:0000256" key="3">
    <source>
        <dbReference type="ARBA" id="ARBA00008766"/>
    </source>
</evidence>
<evidence type="ECO:0000313" key="12">
    <source>
        <dbReference type="Proteomes" id="UP000050867"/>
    </source>
</evidence>
<feature type="domain" description="Aminopeptidase P N-terminal" evidence="10">
    <location>
        <begin position="60"/>
        <end position="202"/>
    </location>
</feature>
<dbReference type="EC" id="3.4.11.9" evidence="4"/>
<evidence type="ECO:0000256" key="6">
    <source>
        <dbReference type="ARBA" id="ARBA00022801"/>
    </source>
</evidence>
<dbReference type="GO" id="GO:0070006">
    <property type="term" value="F:metalloaminopeptidase activity"/>
    <property type="evidence" value="ECO:0007669"/>
    <property type="project" value="InterPro"/>
</dbReference>
<comment type="cofactor">
    <cofactor evidence="2">
        <name>Mn(2+)</name>
        <dbReference type="ChEBI" id="CHEBI:29035"/>
    </cofactor>
</comment>
<name>A0A0T6LQ79_WENVI</name>
<dbReference type="InterPro" id="IPR036005">
    <property type="entry name" value="Creatinase/aminopeptidase-like"/>
</dbReference>
<dbReference type="InterPro" id="IPR007865">
    <property type="entry name" value="Aminopep_P_N"/>
</dbReference>
<dbReference type="PANTHER" id="PTHR43226">
    <property type="entry name" value="XAA-PRO AMINOPEPTIDASE 3"/>
    <property type="match status" value="1"/>
</dbReference>
<dbReference type="Pfam" id="PF00557">
    <property type="entry name" value="Peptidase_M24"/>
    <property type="match status" value="1"/>
</dbReference>
<dbReference type="EMBL" id="LLZU01000031">
    <property type="protein sequence ID" value="KRV48089.1"/>
    <property type="molecule type" value="Genomic_DNA"/>
</dbReference>
<evidence type="ECO:0000256" key="4">
    <source>
        <dbReference type="ARBA" id="ARBA00012574"/>
    </source>
</evidence>
<keyword evidence="11" id="KW-0645">Protease</keyword>
<dbReference type="AlphaFoldDB" id="A0A0T6LQ79"/>
<dbReference type="eggNOG" id="COG0006">
    <property type="taxonomic scope" value="Bacteria"/>
</dbReference>
<keyword evidence="12" id="KW-1185">Reference proteome</keyword>
<organism evidence="11 12">
    <name type="scientific">Wenjunlia vitaminophila</name>
    <name type="common">Streptomyces vitaminophilus</name>
    <dbReference type="NCBI Taxonomy" id="76728"/>
    <lineage>
        <taxon>Bacteria</taxon>
        <taxon>Bacillati</taxon>
        <taxon>Actinomycetota</taxon>
        <taxon>Actinomycetes</taxon>
        <taxon>Kitasatosporales</taxon>
        <taxon>Streptomycetaceae</taxon>
        <taxon>Wenjunlia</taxon>
    </lineage>
</organism>
<keyword evidence="6" id="KW-0378">Hydrolase</keyword>
<dbReference type="InterPro" id="IPR052433">
    <property type="entry name" value="X-Pro_dipept-like"/>
</dbReference>
<evidence type="ECO:0000256" key="7">
    <source>
        <dbReference type="ARBA" id="ARBA00023211"/>
    </source>
</evidence>
<evidence type="ECO:0000256" key="1">
    <source>
        <dbReference type="ARBA" id="ARBA00001424"/>
    </source>
</evidence>
<dbReference type="Gene3D" id="3.40.350.10">
    <property type="entry name" value="Creatinase/prolidase N-terminal domain"/>
    <property type="match status" value="1"/>
</dbReference>
<dbReference type="InterPro" id="IPR001131">
    <property type="entry name" value="Peptidase_M24B_aminopep-P_CS"/>
</dbReference>
<evidence type="ECO:0000256" key="9">
    <source>
        <dbReference type="SAM" id="MobiDB-lite"/>
    </source>
</evidence>
<evidence type="ECO:0000256" key="5">
    <source>
        <dbReference type="ARBA" id="ARBA00022723"/>
    </source>
</evidence>
<comment type="similarity">
    <text evidence="3 8">Belongs to the peptidase M24B family.</text>
</comment>
<reference evidence="11 12" key="1">
    <citation type="submission" date="2015-10" db="EMBL/GenBank/DDBJ databases">
        <title>Draft genome sequence of pyrrolomycin-producing Streptomyces vitaminophilus.</title>
        <authorList>
            <person name="Graham D.E."/>
            <person name="Mahan K.M."/>
            <person name="Klingeman D.M."/>
            <person name="Hettich R.L."/>
            <person name="Parry R.J."/>
        </authorList>
    </citation>
    <scope>NUCLEOTIDE SEQUENCE [LARGE SCALE GENOMIC DNA]</scope>
    <source>
        <strain evidence="11 12">ATCC 31673</strain>
    </source>
</reference>
<feature type="region of interest" description="Disordered" evidence="9">
    <location>
        <begin position="1"/>
        <end position="35"/>
    </location>
</feature>
<dbReference type="GO" id="GO:0006508">
    <property type="term" value="P:proteolysis"/>
    <property type="evidence" value="ECO:0007669"/>
    <property type="project" value="TreeGrafter"/>
</dbReference>
<comment type="caution">
    <text evidence="11">The sequence shown here is derived from an EMBL/GenBank/DDBJ whole genome shotgun (WGS) entry which is preliminary data.</text>
</comment>
<comment type="catalytic activity">
    <reaction evidence="1">
        <text>Release of any N-terminal amino acid, including proline, that is linked to proline, even from a dipeptide or tripeptide.</text>
        <dbReference type="EC" id="3.4.11.9"/>
    </reaction>
</comment>
<dbReference type="Gene3D" id="3.90.230.10">
    <property type="entry name" value="Creatinase/methionine aminopeptidase superfamily"/>
    <property type="match status" value="1"/>
</dbReference>
<keyword evidence="5 8" id="KW-0479">Metal-binding</keyword>
<sequence length="500" mass="55200">MSQESPAQRFETLPETEADDSAEAPVKGRKNGLYPGVSDELAELMTTGWADTEMHDLEPVEQAPLAAARREALSHRFPGERLVVPAGNLRTRSNDTEYPFRASCDYVYLTGDQTRDGVLVLEPSESGGHDTVAYLLPRSNRDNGEFWLDGQGELWVGRRRSLSESSRLLGLPCRDVRRLAEELRSAPPVPTRIVRGHDAELEKVVAELVGPADAEERDQELKQVLDEMRLVKDEWEVAQLQKAVDSTVRGFHDVVAVLDQARATSERYIEGTFFLRARVEGNDVGYGTIAASGAHACTLHWTRNDGPVNPGDLLLLDAGVETDTLYTADVTRTLPVSGTFTDIQRKVYDAVYEAQEAGIAAVKPGAAYRDFHDAAQRVLAEKLVEWGLVEGPVERVLELGLQRRYTLHGTGHMLGLDVHDCATARRESYADGTLEPGMVLTVEPGLYFQSNDLTVPAEYRGIGVRIEDDILVTLDGNRNLSAALPRRSDEVEEWLAATRG</sequence>
<dbReference type="OrthoDB" id="9806388at2"/>
<dbReference type="SUPFAM" id="SSF53092">
    <property type="entry name" value="Creatinase/prolidase N-terminal domain"/>
    <property type="match status" value="1"/>
</dbReference>
<dbReference type="SUPFAM" id="SSF55920">
    <property type="entry name" value="Creatinase/aminopeptidase"/>
    <property type="match status" value="1"/>
</dbReference>
<proteinExistence type="inferred from homology"/>
<dbReference type="RefSeq" id="WP_018384073.1">
    <property type="nucleotide sequence ID" value="NZ_LLZU01000031.1"/>
</dbReference>
<evidence type="ECO:0000313" key="11">
    <source>
        <dbReference type="EMBL" id="KRV48089.1"/>
    </source>
</evidence>
<evidence type="ECO:0000256" key="8">
    <source>
        <dbReference type="RuleBase" id="RU000590"/>
    </source>
</evidence>
<dbReference type="STRING" id="76728.AQ490_26480"/>
<dbReference type="CDD" id="cd01087">
    <property type="entry name" value="Prolidase"/>
    <property type="match status" value="1"/>
</dbReference>
<dbReference type="Proteomes" id="UP000050867">
    <property type="component" value="Unassembled WGS sequence"/>
</dbReference>
<accession>A0A0T6LQ79</accession>
<dbReference type="PROSITE" id="PS00491">
    <property type="entry name" value="PROLINE_PEPTIDASE"/>
    <property type="match status" value="1"/>
</dbReference>
<dbReference type="SMART" id="SM01011">
    <property type="entry name" value="AMP_N"/>
    <property type="match status" value="1"/>
</dbReference>
<keyword evidence="7" id="KW-0464">Manganese</keyword>
<dbReference type="GO" id="GO:0005829">
    <property type="term" value="C:cytosol"/>
    <property type="evidence" value="ECO:0007669"/>
    <property type="project" value="TreeGrafter"/>
</dbReference>
<protein>
    <recommendedName>
        <fullName evidence="4">Xaa-Pro aminopeptidase</fullName>
        <ecNumber evidence="4">3.4.11.9</ecNumber>
    </recommendedName>
</protein>
<gene>
    <name evidence="11" type="ORF">AQ490_26480</name>
</gene>
<dbReference type="PANTHER" id="PTHR43226:SF4">
    <property type="entry name" value="XAA-PRO AMINOPEPTIDASE 3"/>
    <property type="match status" value="1"/>
</dbReference>